<dbReference type="InterPro" id="IPR013249">
    <property type="entry name" value="RNA_pol_sigma70_r4_t2"/>
</dbReference>
<evidence type="ECO:0000313" key="8">
    <source>
        <dbReference type="EMBL" id="KAB1660243.1"/>
    </source>
</evidence>
<accession>A0A7J5C2H1</accession>
<dbReference type="Gene3D" id="1.10.1740.10">
    <property type="match status" value="1"/>
</dbReference>
<dbReference type="GO" id="GO:0003677">
    <property type="term" value="F:DNA binding"/>
    <property type="evidence" value="ECO:0007669"/>
    <property type="project" value="InterPro"/>
</dbReference>
<dbReference type="OrthoDB" id="3747638at2"/>
<feature type="domain" description="RNA polymerase sigma-70 region 2" evidence="6">
    <location>
        <begin position="53"/>
        <end position="119"/>
    </location>
</feature>
<dbReference type="CDD" id="cd06171">
    <property type="entry name" value="Sigma70_r4"/>
    <property type="match status" value="1"/>
</dbReference>
<dbReference type="EMBL" id="WBJZ01000003">
    <property type="protein sequence ID" value="KAB1660243.1"/>
    <property type="molecule type" value="Genomic_DNA"/>
</dbReference>
<keyword evidence="3" id="KW-0731">Sigma factor</keyword>
<dbReference type="InterPro" id="IPR013324">
    <property type="entry name" value="RNA_pol_sigma_r3/r4-like"/>
</dbReference>
<comment type="caution">
    <text evidence="8">The sequence shown here is derived from an EMBL/GenBank/DDBJ whole genome shotgun (WGS) entry which is preliminary data.</text>
</comment>
<keyword evidence="9" id="KW-1185">Reference proteome</keyword>
<dbReference type="PANTHER" id="PTHR43133">
    <property type="entry name" value="RNA POLYMERASE ECF-TYPE SIGMA FACTO"/>
    <property type="match status" value="1"/>
</dbReference>
<protein>
    <submittedName>
        <fullName evidence="8">Sigma-70 family RNA polymerase sigma factor</fullName>
    </submittedName>
</protein>
<evidence type="ECO:0000256" key="4">
    <source>
        <dbReference type="ARBA" id="ARBA00023163"/>
    </source>
</evidence>
<dbReference type="Gene3D" id="1.10.10.10">
    <property type="entry name" value="Winged helix-like DNA-binding domain superfamily/Winged helix DNA-binding domain"/>
    <property type="match status" value="1"/>
</dbReference>
<evidence type="ECO:0000313" key="9">
    <source>
        <dbReference type="Proteomes" id="UP000467240"/>
    </source>
</evidence>
<sequence>MGGRLAGRRIDEQRHARDSSREPEPGKRATTDVTTDSDIIRRSLQHPPRFGELFERHAESIAAYATSRVGVGAADDVLSETFLVAFERRERFDHAWSSARPWLFGIATRLIRKHRAREAQQWRAWEAGAAAAVAGESGIESVGSRVDAWARVRDLAPEIARLSARDRATLLLYAWGDLSYQEVAAAVGVPVGTVRSRLNGVRKRLGEAGPEYDEWRIDGPGRRTADAEGPSRDREEQGTWIR</sequence>
<dbReference type="InterPro" id="IPR039425">
    <property type="entry name" value="RNA_pol_sigma-70-like"/>
</dbReference>
<evidence type="ECO:0000256" key="2">
    <source>
        <dbReference type="ARBA" id="ARBA00023015"/>
    </source>
</evidence>
<feature type="region of interest" description="Disordered" evidence="5">
    <location>
        <begin position="1"/>
        <end position="36"/>
    </location>
</feature>
<feature type="compositionally biased region" description="Basic and acidic residues" evidence="5">
    <location>
        <begin position="8"/>
        <end position="30"/>
    </location>
</feature>
<dbReference type="GO" id="GO:0006352">
    <property type="term" value="P:DNA-templated transcription initiation"/>
    <property type="evidence" value="ECO:0007669"/>
    <property type="project" value="InterPro"/>
</dbReference>
<gene>
    <name evidence="8" type="ORF">F8O01_02610</name>
</gene>
<keyword evidence="4" id="KW-0804">Transcription</keyword>
<proteinExistence type="inferred from homology"/>
<dbReference type="GO" id="GO:0016987">
    <property type="term" value="F:sigma factor activity"/>
    <property type="evidence" value="ECO:0007669"/>
    <property type="project" value="UniProtKB-KW"/>
</dbReference>
<dbReference type="InterPro" id="IPR014284">
    <property type="entry name" value="RNA_pol_sigma-70_dom"/>
</dbReference>
<dbReference type="Proteomes" id="UP000467240">
    <property type="component" value="Unassembled WGS sequence"/>
</dbReference>
<dbReference type="PANTHER" id="PTHR43133:SF25">
    <property type="entry name" value="RNA POLYMERASE SIGMA FACTOR RFAY-RELATED"/>
    <property type="match status" value="1"/>
</dbReference>
<dbReference type="InterPro" id="IPR036388">
    <property type="entry name" value="WH-like_DNA-bd_sf"/>
</dbReference>
<comment type="similarity">
    <text evidence="1">Belongs to the sigma-70 factor family. ECF subfamily.</text>
</comment>
<feature type="domain" description="RNA polymerase sigma factor 70 region 4 type 2" evidence="7">
    <location>
        <begin position="159"/>
        <end position="205"/>
    </location>
</feature>
<evidence type="ECO:0000259" key="6">
    <source>
        <dbReference type="Pfam" id="PF04542"/>
    </source>
</evidence>
<name>A0A7J5C2H1_9MICO</name>
<evidence type="ECO:0000256" key="3">
    <source>
        <dbReference type="ARBA" id="ARBA00023082"/>
    </source>
</evidence>
<dbReference type="SUPFAM" id="SSF88659">
    <property type="entry name" value="Sigma3 and sigma4 domains of RNA polymerase sigma factors"/>
    <property type="match status" value="1"/>
</dbReference>
<dbReference type="InterPro" id="IPR013325">
    <property type="entry name" value="RNA_pol_sigma_r2"/>
</dbReference>
<evidence type="ECO:0000256" key="5">
    <source>
        <dbReference type="SAM" id="MobiDB-lite"/>
    </source>
</evidence>
<keyword evidence="2" id="KW-0805">Transcription regulation</keyword>
<dbReference type="SUPFAM" id="SSF88946">
    <property type="entry name" value="Sigma2 domain of RNA polymerase sigma factors"/>
    <property type="match status" value="1"/>
</dbReference>
<dbReference type="NCBIfam" id="TIGR02937">
    <property type="entry name" value="sigma70-ECF"/>
    <property type="match status" value="1"/>
</dbReference>
<organism evidence="8 9">
    <name type="scientific">Pseudoclavibacter chungangensis</name>
    <dbReference type="NCBI Taxonomy" id="587635"/>
    <lineage>
        <taxon>Bacteria</taxon>
        <taxon>Bacillati</taxon>
        <taxon>Actinomycetota</taxon>
        <taxon>Actinomycetes</taxon>
        <taxon>Micrococcales</taxon>
        <taxon>Microbacteriaceae</taxon>
        <taxon>Pseudoclavibacter</taxon>
    </lineage>
</organism>
<reference evidence="8 9" key="1">
    <citation type="submission" date="2019-09" db="EMBL/GenBank/DDBJ databases">
        <title>Phylogeny of genus Pseudoclavibacter and closely related genus.</title>
        <authorList>
            <person name="Li Y."/>
        </authorList>
    </citation>
    <scope>NUCLEOTIDE SEQUENCE [LARGE SCALE GENOMIC DNA]</scope>
    <source>
        <strain evidence="8 9">DSM 23821</strain>
    </source>
</reference>
<dbReference type="Pfam" id="PF08281">
    <property type="entry name" value="Sigma70_r4_2"/>
    <property type="match status" value="1"/>
</dbReference>
<evidence type="ECO:0000256" key="1">
    <source>
        <dbReference type="ARBA" id="ARBA00010641"/>
    </source>
</evidence>
<evidence type="ECO:0000259" key="7">
    <source>
        <dbReference type="Pfam" id="PF08281"/>
    </source>
</evidence>
<feature type="compositionally biased region" description="Basic and acidic residues" evidence="5">
    <location>
        <begin position="213"/>
        <end position="242"/>
    </location>
</feature>
<feature type="region of interest" description="Disordered" evidence="5">
    <location>
        <begin position="211"/>
        <end position="242"/>
    </location>
</feature>
<dbReference type="Pfam" id="PF04542">
    <property type="entry name" value="Sigma70_r2"/>
    <property type="match status" value="1"/>
</dbReference>
<dbReference type="InterPro" id="IPR007627">
    <property type="entry name" value="RNA_pol_sigma70_r2"/>
</dbReference>
<dbReference type="AlphaFoldDB" id="A0A7J5C2H1"/>